<feature type="region of interest" description="Disordered" evidence="1">
    <location>
        <begin position="1"/>
        <end position="27"/>
    </location>
</feature>
<evidence type="ECO:0000256" key="1">
    <source>
        <dbReference type="SAM" id="MobiDB-lite"/>
    </source>
</evidence>
<evidence type="ECO:0000313" key="2">
    <source>
        <dbReference type="EMBL" id="KAL0951409.1"/>
    </source>
</evidence>
<dbReference type="EMBL" id="JASNQZ010000011">
    <property type="protein sequence ID" value="KAL0951409.1"/>
    <property type="molecule type" value="Genomic_DNA"/>
</dbReference>
<keyword evidence="3" id="KW-1185">Reference proteome</keyword>
<dbReference type="Proteomes" id="UP001556367">
    <property type="component" value="Unassembled WGS sequence"/>
</dbReference>
<evidence type="ECO:0000313" key="3">
    <source>
        <dbReference type="Proteomes" id="UP001556367"/>
    </source>
</evidence>
<accession>A0ABR3J6Y4</accession>
<feature type="compositionally biased region" description="Basic residues" evidence="1">
    <location>
        <begin position="11"/>
        <end position="23"/>
    </location>
</feature>
<gene>
    <name evidence="2" type="ORF">HGRIS_008102</name>
</gene>
<protein>
    <submittedName>
        <fullName evidence="2">Uncharacterized protein</fullName>
    </submittedName>
</protein>
<comment type="caution">
    <text evidence="2">The sequence shown here is derived from an EMBL/GenBank/DDBJ whole genome shotgun (WGS) entry which is preliminary data.</text>
</comment>
<reference evidence="3" key="1">
    <citation type="submission" date="2024-06" db="EMBL/GenBank/DDBJ databases">
        <title>Multi-omics analyses provide insights into the biosynthesis of the anticancer antibiotic pleurotin in Hohenbuehelia grisea.</title>
        <authorList>
            <person name="Weaver J.A."/>
            <person name="Alberti F."/>
        </authorList>
    </citation>
    <scope>NUCLEOTIDE SEQUENCE [LARGE SCALE GENOMIC DNA]</scope>
    <source>
        <strain evidence="3">T-177</strain>
    </source>
</reference>
<name>A0ABR3J6Y4_9AGAR</name>
<organism evidence="2 3">
    <name type="scientific">Hohenbuehelia grisea</name>
    <dbReference type="NCBI Taxonomy" id="104357"/>
    <lineage>
        <taxon>Eukaryota</taxon>
        <taxon>Fungi</taxon>
        <taxon>Dikarya</taxon>
        <taxon>Basidiomycota</taxon>
        <taxon>Agaricomycotina</taxon>
        <taxon>Agaricomycetes</taxon>
        <taxon>Agaricomycetidae</taxon>
        <taxon>Agaricales</taxon>
        <taxon>Pleurotineae</taxon>
        <taxon>Pleurotaceae</taxon>
        <taxon>Hohenbuehelia</taxon>
    </lineage>
</organism>
<sequence>MSTSNSSIASHKPKKRATLRAKAARAPSASEIARNAGHFETWRSHQGCEQVSYADLPAELKPDIDQVFNVTSKLPLAWTDKESAEHQALAQYAGSNFLGFIEKAYQACPGLFGQGSQDEEADHLTDLYSELVPICSAWGRLKKMRQSVEKWSEADFVGNVYNPVRSHAIAESTHRIHCTISLPQPIRKVDNDAVRVLNAKTVIPDCSIFIPAGRIQTLSHSAKAPYKVLQRHSTVAKSGKASKQTSFRYQATPCAQLPEAPGFEFVSTIFEDKKPTHQMLEDAYRQNRMATTAASRHLHSLRIQAPVFGLVWANGTVRAHVDWCKTEEGKRTTVYSAPYPGAAEDSENFHEWTLDEPSDMLKVYFLVRNIDRWTAGQFCQRVIDGVRTSVQAVVEEKKEYKPWKRFGELAVLSDTRKENIAVSISSSSFSSEPKPRSRKHRC</sequence>
<proteinExistence type="predicted"/>